<protein>
    <recommendedName>
        <fullName evidence="10">G-protein coupled receptors family 1 profile domain-containing protein</fullName>
    </recommendedName>
</protein>
<feature type="transmembrane region" description="Helical" evidence="9">
    <location>
        <begin position="650"/>
        <end position="670"/>
    </location>
</feature>
<dbReference type="PANTHER" id="PTHR45712">
    <property type="entry name" value="AGAP008170-PA"/>
    <property type="match status" value="1"/>
</dbReference>
<dbReference type="InterPro" id="IPR000372">
    <property type="entry name" value="LRRNT"/>
</dbReference>
<feature type="transmembrane region" description="Helical" evidence="9">
    <location>
        <begin position="731"/>
        <end position="756"/>
    </location>
</feature>
<dbReference type="SMART" id="SM00369">
    <property type="entry name" value="LRR_TYP"/>
    <property type="match status" value="11"/>
</dbReference>
<keyword evidence="3 9" id="KW-0812">Transmembrane</keyword>
<dbReference type="InParanoid" id="H2XLP9"/>
<dbReference type="PRINTS" id="PR00373">
    <property type="entry name" value="GLYCHORMONER"/>
</dbReference>
<dbReference type="SUPFAM" id="SSF52047">
    <property type="entry name" value="RNI-like"/>
    <property type="match status" value="1"/>
</dbReference>
<proteinExistence type="predicted"/>
<keyword evidence="5" id="KW-0677">Repeat</keyword>
<dbReference type="InterPro" id="IPR002131">
    <property type="entry name" value="Gphrmn_rcpt_fam"/>
</dbReference>
<reference evidence="11" key="2">
    <citation type="journal article" date="2008" name="Genome Biol.">
        <title>Improved genome assembly and evidence-based global gene model set for the chordate Ciona intestinalis: new insight into intron and operon populations.</title>
        <authorList>
            <person name="Satou Y."/>
            <person name="Mineta K."/>
            <person name="Ogasawara M."/>
            <person name="Sasakura Y."/>
            <person name="Shoguchi E."/>
            <person name="Ueno K."/>
            <person name="Yamada L."/>
            <person name="Matsumoto J."/>
            <person name="Wasserscheid J."/>
            <person name="Dewar K."/>
            <person name="Wiley G.B."/>
            <person name="Macmil S.L."/>
            <person name="Roe B.A."/>
            <person name="Zeller R.W."/>
            <person name="Hastings K.E."/>
            <person name="Lemaire P."/>
            <person name="Lindquist E."/>
            <person name="Endo T."/>
            <person name="Hotta K."/>
            <person name="Inaba K."/>
        </authorList>
    </citation>
    <scope>NUCLEOTIDE SEQUENCE [LARGE SCALE GENOMIC DNA]</scope>
    <source>
        <strain evidence="11">wild type</strain>
    </source>
</reference>
<dbReference type="GO" id="GO:0007189">
    <property type="term" value="P:adenylate cyclase-activating G protein-coupled receptor signaling pathway"/>
    <property type="evidence" value="ECO:0000318"/>
    <property type="project" value="GO_Central"/>
</dbReference>
<keyword evidence="6 9" id="KW-1133">Transmembrane helix</keyword>
<dbReference type="InterPro" id="IPR001611">
    <property type="entry name" value="Leu-rich_rpt"/>
</dbReference>
<dbReference type="SMART" id="SM00013">
    <property type="entry name" value="LRRNT"/>
    <property type="match status" value="1"/>
</dbReference>
<feature type="transmembrane region" description="Helical" evidence="9">
    <location>
        <begin position="571"/>
        <end position="593"/>
    </location>
</feature>
<dbReference type="AlphaFoldDB" id="H2XLP9"/>
<keyword evidence="4" id="KW-0732">Signal</keyword>
<evidence type="ECO:0000256" key="6">
    <source>
        <dbReference type="ARBA" id="ARBA00022989"/>
    </source>
</evidence>
<evidence type="ECO:0000259" key="10">
    <source>
        <dbReference type="PROSITE" id="PS50262"/>
    </source>
</evidence>
<dbReference type="Proteomes" id="UP000008144">
    <property type="component" value="Chromosome 11"/>
</dbReference>
<dbReference type="EMBL" id="EAAA01000762">
    <property type="status" value="NOT_ANNOTATED_CDS"/>
    <property type="molecule type" value="Genomic_DNA"/>
</dbReference>
<comment type="subcellular location">
    <subcellularLocation>
        <location evidence="1">Membrane</location>
    </subcellularLocation>
</comment>
<dbReference type="SUPFAM" id="SSF52058">
    <property type="entry name" value="L domain-like"/>
    <property type="match status" value="1"/>
</dbReference>
<reference evidence="11" key="3">
    <citation type="submission" date="2025-08" db="UniProtKB">
        <authorList>
            <consortium name="Ensembl"/>
        </authorList>
    </citation>
    <scope>IDENTIFICATION</scope>
</reference>
<dbReference type="STRING" id="7719.ENSCINP00000030581"/>
<dbReference type="GO" id="GO:0016500">
    <property type="term" value="F:protein-hormone receptor activity"/>
    <property type="evidence" value="ECO:0007669"/>
    <property type="project" value="InterPro"/>
</dbReference>
<dbReference type="PANTHER" id="PTHR45712:SF22">
    <property type="entry name" value="INSULIN-LIKE GROWTH FACTOR-BINDING PROTEIN COMPLEX ACID LABILE SUBUNIT"/>
    <property type="match status" value="1"/>
</dbReference>
<dbReference type="HOGENOM" id="CLU_006843_0_0_1"/>
<accession>H2XLP9</accession>
<dbReference type="GO" id="GO:0009755">
    <property type="term" value="P:hormone-mediated signaling pathway"/>
    <property type="evidence" value="ECO:0000318"/>
    <property type="project" value="GO_Central"/>
</dbReference>
<dbReference type="Pfam" id="PF00001">
    <property type="entry name" value="7tm_1"/>
    <property type="match status" value="1"/>
</dbReference>
<dbReference type="Gene3D" id="1.20.1070.10">
    <property type="entry name" value="Rhodopsin 7-helix transmembrane proteins"/>
    <property type="match status" value="1"/>
</dbReference>
<dbReference type="EMBL" id="EAAA01000763">
    <property type="status" value="NOT_ANNOTATED_CDS"/>
    <property type="molecule type" value="Genomic_DNA"/>
</dbReference>
<dbReference type="OMA" id="WFSSIAM"/>
<keyword evidence="8" id="KW-0325">Glycoprotein</keyword>
<evidence type="ECO:0000256" key="3">
    <source>
        <dbReference type="ARBA" id="ARBA00022692"/>
    </source>
</evidence>
<dbReference type="GO" id="GO:0005886">
    <property type="term" value="C:plasma membrane"/>
    <property type="evidence" value="ECO:0000318"/>
    <property type="project" value="GO_Central"/>
</dbReference>
<dbReference type="Pfam" id="PF13855">
    <property type="entry name" value="LRR_8"/>
    <property type="match status" value="3"/>
</dbReference>
<evidence type="ECO:0000256" key="7">
    <source>
        <dbReference type="ARBA" id="ARBA00023136"/>
    </source>
</evidence>
<keyword evidence="2" id="KW-0433">Leucine-rich repeat</keyword>
<keyword evidence="12" id="KW-1185">Reference proteome</keyword>
<dbReference type="EMBL" id="EAAA01000765">
    <property type="status" value="NOT_ANNOTATED_CDS"/>
    <property type="molecule type" value="Genomic_DNA"/>
</dbReference>
<evidence type="ECO:0000256" key="1">
    <source>
        <dbReference type="ARBA" id="ARBA00004370"/>
    </source>
</evidence>
<dbReference type="EMBL" id="EAAA01000764">
    <property type="status" value="NOT_ANNOTATED_CDS"/>
    <property type="molecule type" value="Genomic_DNA"/>
</dbReference>
<reference evidence="12" key="1">
    <citation type="journal article" date="2002" name="Science">
        <title>The draft genome of Ciona intestinalis: insights into chordate and vertebrate origins.</title>
        <authorList>
            <person name="Dehal P."/>
            <person name="Satou Y."/>
            <person name="Campbell R.K."/>
            <person name="Chapman J."/>
            <person name="Degnan B."/>
            <person name="De Tomaso A."/>
            <person name="Davidson B."/>
            <person name="Di Gregorio A."/>
            <person name="Gelpke M."/>
            <person name="Goodstein D.M."/>
            <person name="Harafuji N."/>
            <person name="Hastings K.E."/>
            <person name="Ho I."/>
            <person name="Hotta K."/>
            <person name="Huang W."/>
            <person name="Kawashima T."/>
            <person name="Lemaire P."/>
            <person name="Martinez D."/>
            <person name="Meinertzhagen I.A."/>
            <person name="Necula S."/>
            <person name="Nonaka M."/>
            <person name="Putnam N."/>
            <person name="Rash S."/>
            <person name="Saiga H."/>
            <person name="Satake M."/>
            <person name="Terry A."/>
            <person name="Yamada L."/>
            <person name="Wang H.G."/>
            <person name="Awazu S."/>
            <person name="Azumi K."/>
            <person name="Boore J."/>
            <person name="Branno M."/>
            <person name="Chin-Bow S."/>
            <person name="DeSantis R."/>
            <person name="Doyle S."/>
            <person name="Francino P."/>
            <person name="Keys D.N."/>
            <person name="Haga S."/>
            <person name="Hayashi H."/>
            <person name="Hino K."/>
            <person name="Imai K.S."/>
            <person name="Inaba K."/>
            <person name="Kano S."/>
            <person name="Kobayashi K."/>
            <person name="Kobayashi M."/>
            <person name="Lee B.I."/>
            <person name="Makabe K.W."/>
            <person name="Manohar C."/>
            <person name="Matassi G."/>
            <person name="Medina M."/>
            <person name="Mochizuki Y."/>
            <person name="Mount S."/>
            <person name="Morishita T."/>
            <person name="Miura S."/>
            <person name="Nakayama A."/>
            <person name="Nishizaka S."/>
            <person name="Nomoto H."/>
            <person name="Ohta F."/>
            <person name="Oishi K."/>
            <person name="Rigoutsos I."/>
            <person name="Sano M."/>
            <person name="Sasaki A."/>
            <person name="Sasakura Y."/>
            <person name="Shoguchi E."/>
            <person name="Shin-i T."/>
            <person name="Spagnuolo A."/>
            <person name="Stainier D."/>
            <person name="Suzuki M.M."/>
            <person name="Tassy O."/>
            <person name="Takatori N."/>
            <person name="Tokuoka M."/>
            <person name="Yagi K."/>
            <person name="Yoshizaki F."/>
            <person name="Wada S."/>
            <person name="Zhang C."/>
            <person name="Hyatt P.D."/>
            <person name="Larimer F."/>
            <person name="Detter C."/>
            <person name="Doggett N."/>
            <person name="Glavina T."/>
            <person name="Hawkins T."/>
            <person name="Richardson P."/>
            <person name="Lucas S."/>
            <person name="Kohara Y."/>
            <person name="Levine M."/>
            <person name="Satoh N."/>
            <person name="Rokhsar D.S."/>
        </authorList>
    </citation>
    <scope>NUCLEOTIDE SEQUENCE [LARGE SCALE GENOMIC DNA]</scope>
</reference>
<dbReference type="InterPro" id="IPR032675">
    <property type="entry name" value="LRR_dom_sf"/>
</dbReference>
<evidence type="ECO:0000256" key="2">
    <source>
        <dbReference type="ARBA" id="ARBA00022614"/>
    </source>
</evidence>
<keyword evidence="7 9" id="KW-0472">Membrane</keyword>
<evidence type="ECO:0000256" key="5">
    <source>
        <dbReference type="ARBA" id="ARBA00022737"/>
    </source>
</evidence>
<dbReference type="InterPro" id="IPR050333">
    <property type="entry name" value="SLRP"/>
</dbReference>
<organism evidence="11 12">
    <name type="scientific">Ciona intestinalis</name>
    <name type="common">Transparent sea squirt</name>
    <name type="synonym">Ascidia intestinalis</name>
    <dbReference type="NCBI Taxonomy" id="7719"/>
    <lineage>
        <taxon>Eukaryota</taxon>
        <taxon>Metazoa</taxon>
        <taxon>Chordata</taxon>
        <taxon>Tunicata</taxon>
        <taxon>Ascidiacea</taxon>
        <taxon>Phlebobranchia</taxon>
        <taxon>Cionidae</taxon>
        <taxon>Ciona</taxon>
    </lineage>
</organism>
<evidence type="ECO:0000256" key="8">
    <source>
        <dbReference type="ARBA" id="ARBA00023180"/>
    </source>
</evidence>
<sequence>MADSQPPQTRKSPPCPQACRCSRNTGFGYSVDCSSLDLNQVPSSVDELTTFLDLSVNNISVVASKAFSNLHLLQELRLVSDNIETLVPGAFDSLRALETLMLHNNRITNIPGRSFIDTPNLLDLNLDGNFISELHEDSLEGLQNLESLRLDDNRLSRVPTEALSKTPNLKALDLALNNIKVIHTGAFRHLTKLRMLNLRENKISRIEDGAFDGPVKCRILHLEHNQLTEYPRPVTGLTKLRELKLNDNKIQRLPDRAFSKQTNLEILMFHNNPLKSVGRWTFTNLRNLELLEIVGVEEQEHFPDLSGCNKLRELFVVGGRFTQIPDTLCGKKSVLQRLIVANNRLQNLGGISNCKMLDGLDISGNALKSLNENEMSNLTFLRTLSCWFIYGDTSMFGSFAFISPIFCRDLSENKISSLAENVFGHSKLVKLNLAYNSFAYLPIRGLSQLRKLNVSGVKNMLYLPPIQFMNHLSQLEAAYPYHCCQVSNEVNNLIKDTDLIFQFTYELVLYVGWDKILPFFFILEYGTLIVIKYFHVAVGTCARSSPAISCHPEPSALTPCDNLLPSVVVRVVLWLVLVFSSALNMTVVLSSIIRKCSVSDTFELALCHLAFADFVAGVYIAILVAYDVTTRGNFAEHGAWWQQSLMCRTAGFFLVMGLQLSFFTVLIATVERYLATMFPLKPEKHISKAVLGLTLSAAWVISIATAIVTLRRVLPLYNGATCLPWSTHFKYVAVLVGGHVIACLGIVILCVLMYCARRKQSWLSAQKHTRSLLASAVTTYPSAAEPWVFSSESAYSNQEPAKLNVDLLLTMVMLLISLRFAINPLLYISFSESFRRD</sequence>
<feature type="transmembrane region" description="Helical" evidence="9">
    <location>
        <begin position="605"/>
        <end position="626"/>
    </location>
</feature>
<feature type="transmembrane region" description="Helical" evidence="9">
    <location>
        <begin position="807"/>
        <end position="830"/>
    </location>
</feature>
<evidence type="ECO:0000256" key="4">
    <source>
        <dbReference type="ARBA" id="ARBA00022729"/>
    </source>
</evidence>
<feature type="domain" description="G-protein coupled receptors family 1 profile" evidence="10">
    <location>
        <begin position="583"/>
        <end position="827"/>
    </location>
</feature>
<reference evidence="11" key="4">
    <citation type="submission" date="2025-09" db="UniProtKB">
        <authorList>
            <consortium name="Ensembl"/>
        </authorList>
    </citation>
    <scope>IDENTIFICATION</scope>
</reference>
<dbReference type="PROSITE" id="PS50262">
    <property type="entry name" value="G_PROTEIN_RECEP_F1_2"/>
    <property type="match status" value="1"/>
</dbReference>
<dbReference type="Gene3D" id="3.80.10.10">
    <property type="entry name" value="Ribonuclease Inhibitor"/>
    <property type="match status" value="3"/>
</dbReference>
<dbReference type="PROSITE" id="PS51450">
    <property type="entry name" value="LRR"/>
    <property type="match status" value="4"/>
</dbReference>
<evidence type="ECO:0000313" key="12">
    <source>
        <dbReference type="Proteomes" id="UP000008144"/>
    </source>
</evidence>
<dbReference type="SUPFAM" id="SSF81321">
    <property type="entry name" value="Family A G protein-coupled receptor-like"/>
    <property type="match status" value="1"/>
</dbReference>
<dbReference type="FunFam" id="3.80.10.10:FF:000770">
    <property type="entry name" value="Uncharacterized protein"/>
    <property type="match status" value="1"/>
</dbReference>
<dbReference type="PRINTS" id="PR00237">
    <property type="entry name" value="GPCRRHODOPSN"/>
</dbReference>
<name>H2XLP9_CIOIN</name>
<dbReference type="InterPro" id="IPR017452">
    <property type="entry name" value="GPCR_Rhodpsn_7TM"/>
</dbReference>
<dbReference type="GO" id="GO:0008528">
    <property type="term" value="F:G protein-coupled peptide receptor activity"/>
    <property type="evidence" value="ECO:0000318"/>
    <property type="project" value="GO_Central"/>
</dbReference>
<feature type="transmembrane region" description="Helical" evidence="9">
    <location>
        <begin position="690"/>
        <end position="711"/>
    </location>
</feature>
<dbReference type="Ensembl" id="ENSCINT00000030925.1">
    <property type="protein sequence ID" value="ENSCINP00000030581.1"/>
    <property type="gene ID" value="ENSCING00000018199.1"/>
</dbReference>
<evidence type="ECO:0000256" key="9">
    <source>
        <dbReference type="SAM" id="Phobius"/>
    </source>
</evidence>
<dbReference type="GeneTree" id="ENSGT00940000163072"/>
<dbReference type="InterPro" id="IPR000276">
    <property type="entry name" value="GPCR_Rhodpsn"/>
</dbReference>
<dbReference type="InterPro" id="IPR003591">
    <property type="entry name" value="Leu-rich_rpt_typical-subtyp"/>
</dbReference>
<evidence type="ECO:0000313" key="11">
    <source>
        <dbReference type="Ensembl" id="ENSCINP00000030581.1"/>
    </source>
</evidence>